<keyword evidence="1" id="KW-0732">Signal</keyword>
<sequence>MGSGLRLYVLLSPVLLSPQISCSWYKFTKTMKLPSIWSKGHFLTYINFSASLKCFHPSYHLAIVSFFTVGSGRVSTNHWSFSSRPFSLFNSNRVRETLNLKPFQTLIETASFSFV</sequence>
<evidence type="ECO:0000256" key="1">
    <source>
        <dbReference type="SAM" id="SignalP"/>
    </source>
</evidence>
<dbReference type="AlphaFoldDB" id="A0A164ZIE6"/>
<dbReference type="RefSeq" id="XP_018184692.1">
    <property type="nucleotide sequence ID" value="XM_018336622.1"/>
</dbReference>
<keyword evidence="3" id="KW-1185">Reference proteome</keyword>
<feature type="chain" id="PRO_5007854904" description="Secreted protein" evidence="1">
    <location>
        <begin position="23"/>
        <end position="115"/>
    </location>
</feature>
<evidence type="ECO:0008006" key="4">
    <source>
        <dbReference type="Google" id="ProtNLM"/>
    </source>
</evidence>
<dbReference type="InParanoid" id="A0A164ZIE6"/>
<organism evidence="2 3">
    <name type="scientific">Xylona heveae (strain CBS 132557 / TC161)</name>
    <dbReference type="NCBI Taxonomy" id="1328760"/>
    <lineage>
        <taxon>Eukaryota</taxon>
        <taxon>Fungi</taxon>
        <taxon>Dikarya</taxon>
        <taxon>Ascomycota</taxon>
        <taxon>Pezizomycotina</taxon>
        <taxon>Xylonomycetes</taxon>
        <taxon>Xylonales</taxon>
        <taxon>Xylonaceae</taxon>
        <taxon>Xylona</taxon>
    </lineage>
</organism>
<reference evidence="2 3" key="1">
    <citation type="journal article" date="2016" name="Fungal Biol.">
        <title>The genome of Xylona heveae provides a window into fungal endophytism.</title>
        <authorList>
            <person name="Gazis R."/>
            <person name="Kuo A."/>
            <person name="Riley R."/>
            <person name="LaButti K."/>
            <person name="Lipzen A."/>
            <person name="Lin J."/>
            <person name="Amirebrahimi M."/>
            <person name="Hesse C.N."/>
            <person name="Spatafora J.W."/>
            <person name="Henrissat B."/>
            <person name="Hainaut M."/>
            <person name="Grigoriev I.V."/>
            <person name="Hibbett D.S."/>
        </authorList>
    </citation>
    <scope>NUCLEOTIDE SEQUENCE [LARGE SCALE GENOMIC DNA]</scope>
    <source>
        <strain evidence="2 3">TC161</strain>
    </source>
</reference>
<dbReference type="EMBL" id="KV407467">
    <property type="protein sequence ID" value="KZF19137.1"/>
    <property type="molecule type" value="Genomic_DNA"/>
</dbReference>
<evidence type="ECO:0000313" key="3">
    <source>
        <dbReference type="Proteomes" id="UP000076632"/>
    </source>
</evidence>
<gene>
    <name evidence="2" type="ORF">L228DRAFT_46891</name>
</gene>
<feature type="signal peptide" evidence="1">
    <location>
        <begin position="1"/>
        <end position="22"/>
    </location>
</feature>
<dbReference type="GeneID" id="28901759"/>
<accession>A0A164ZIE6</accession>
<name>A0A164ZIE6_XYLHT</name>
<dbReference type="Proteomes" id="UP000076632">
    <property type="component" value="Unassembled WGS sequence"/>
</dbReference>
<evidence type="ECO:0000313" key="2">
    <source>
        <dbReference type="EMBL" id="KZF19137.1"/>
    </source>
</evidence>
<proteinExistence type="predicted"/>
<protein>
    <recommendedName>
        <fullName evidence="4">Secreted protein</fullName>
    </recommendedName>
</protein>